<evidence type="ECO:0000313" key="3">
    <source>
        <dbReference type="Proteomes" id="UP000031036"/>
    </source>
</evidence>
<sequence length="1784" mass="204945">MSDDRKEKERLISEMTAELERRKAKRVPTPSDLTAIRYIVPEIGTRSTSGIVRRREQYIQRLKLIENRVELRRQEGMRKAIRKKFAAKPSMQVLLEETDDSPSERPSLKSVMDFWKPLIGTRAPSKPETVPAMQIGTRSTSGIVRRREQYIQRLKLIENRVELRKQEGMRKAIRKKFAAKPSMQVLLEETDDSPSERPSLKSVMDVWRPLIGTRAPSKPETVPAMQIGTRSTSGIVRRREQYIQRLKLIENRVELRKQEGMRKAIRKKFAAKPSMQVLLEETDDSPSERPSLKSVMDFWKPLIGTRAPSKPETVPAMQIGTRSTSGIVRRREQYIQRLKLIENRVELRKQEGMRKAIRKKFAAKPSMQVLLEETDDSPSERPSLKSVMDFWKPLIGTRAPSKPETVPAMQIGTRSTSGIVRRREQYIQRLKLIENRVELRKQEGMRKAIRKKFAAKPSMQVLLEETDDSPSERPSLKSVMDFWKPLIGTRAPSKPETVPAMQIGTRSTSGIVRRREQYIQRLKLIENRVELRKQEGMRKAIRKKFAAKPSMQVLLEETDDSPSERPSLKSVMDFWKPLIGTRAPSKPETVPAMQIGTRSTSGIVRRREQYIQRLKLIENRVELRKQEGMRKAIRKKFAAKPSMQVLLEETDDSPSERPSLKSVMDFWKPLIGTRAPSKPETVPAMQIGTRSTSGIVRRREQYIQRLKLIENRVELRKQEGMRKAIRKKFAAKPSMQVLLEETDDSPSERPSLKSVMDFWKPLIGTRAPSKPETVPAMQIGTRSTSGIVRRREQYIQRLKLIENRVELRKQEGMRKAIRKKFAAKPSMQVLLEETDDSPSERPSLKSVMDFWKPLIGTRAPSKPETVPAMQIGTRSTSGIVRRREQYIQRLKLIENRVELRKQEGMRKAIRKKFAAKPSMQVLLEETDDSPSERPSLKSVMDFWKPLIGTRAPSKPETVPAMQIGTRSTSGIVRRREQYIQRLKLIENRVELRKQEGMRKAIRKKFAAKPSMQVLLEETDDSPSERPSLKSVMDFWKPLIGTRAPSKPETVPAMQIGTRSTSGIVRRREQYIQRLKLIENRVELRKQEGMRKAIRKKFAAKPSMQVLLEETDDSPSERPSLKSVMDFWKPLIGTRAPSKPETVPAMQIGTRSTSGIVRRREQYIQRLKLIENRVELRKQEGMRKAIRKKFAAKPSMQVLLEETDDSPSERPSLKSVMDFWKPLIGTRAPSKPETVPAMQIGTRSTSGIVRRREQYIQRLKLIENRVELRKQEGMRKAIRKKFAAKPSMQVLLEETDDSPSERPSLKSVMDFWKPLIGTRAPSKPETVPAMQIGTRSTSGIVRRREQYIQRLKLIENRVELRKQEGMRKAIRKKFAAKPSMQVLLEETDDSPSERPSLKSVMEEDTLKRLCLQYEGILVNWSAVMQAFCAKHAPRTKAALAAKWAVLRRINAQLITRPPIPDAVDSGERQTTRAPAREGEPKTENETDENPPLEVTKIGGKSVTATPEIDGLNEKTPQTEVTKNGGQSVTTTTEIDGVSEPAQRRGILVYTTPASPDDQTYQAFLKVFYGHFRWAVARFDREPAKRVGTSCTKTLLWYADSAIREVITERKTDQSEIGRLNAAVYAAAQTVHQFWREATKPRRQKEAEWFRKMSDDRKEKERLISEMTAELERRKAKRVPTPSDLTAIRYIVPGNGTRSTSGIVRRREQYIQRLKLIENRVEQAGTEGKGTAYLRNDGRAGAKKGEESANSVRSYRYSIHSAGDWNEEYIRNRPTTRAVHSETEAD</sequence>
<protein>
    <submittedName>
        <fullName evidence="2">Uncharacterized protein</fullName>
    </submittedName>
</protein>
<proteinExistence type="predicted"/>
<organism evidence="2 3">
    <name type="scientific">Toxocara canis</name>
    <name type="common">Canine roundworm</name>
    <dbReference type="NCBI Taxonomy" id="6265"/>
    <lineage>
        <taxon>Eukaryota</taxon>
        <taxon>Metazoa</taxon>
        <taxon>Ecdysozoa</taxon>
        <taxon>Nematoda</taxon>
        <taxon>Chromadorea</taxon>
        <taxon>Rhabditida</taxon>
        <taxon>Spirurina</taxon>
        <taxon>Ascaridomorpha</taxon>
        <taxon>Ascaridoidea</taxon>
        <taxon>Toxocaridae</taxon>
        <taxon>Toxocara</taxon>
    </lineage>
</organism>
<reference evidence="2 3" key="1">
    <citation type="submission" date="2014-11" db="EMBL/GenBank/DDBJ databases">
        <title>Genetic blueprint of the zoonotic pathogen Toxocara canis.</title>
        <authorList>
            <person name="Zhu X.-Q."/>
            <person name="Korhonen P.K."/>
            <person name="Cai H."/>
            <person name="Young N.D."/>
            <person name="Nejsum P."/>
            <person name="von Samson-Himmelstjerna G."/>
            <person name="Boag P.R."/>
            <person name="Tan P."/>
            <person name="Li Q."/>
            <person name="Min J."/>
            <person name="Yang Y."/>
            <person name="Wang X."/>
            <person name="Fang X."/>
            <person name="Hall R.S."/>
            <person name="Hofmann A."/>
            <person name="Sternberg P.W."/>
            <person name="Jex A.R."/>
            <person name="Gasser R.B."/>
        </authorList>
    </citation>
    <scope>NUCLEOTIDE SEQUENCE [LARGE SCALE GENOMIC DNA]</scope>
    <source>
        <strain evidence="2">PN_DK_2014</strain>
    </source>
</reference>
<feature type="compositionally biased region" description="Basic and acidic residues" evidence="1">
    <location>
        <begin position="1734"/>
        <end position="1745"/>
    </location>
</feature>
<comment type="caution">
    <text evidence="2">The sequence shown here is derived from an EMBL/GenBank/DDBJ whole genome shotgun (WGS) entry which is preliminary data.</text>
</comment>
<feature type="region of interest" description="Disordered" evidence="1">
    <location>
        <begin position="1728"/>
        <end position="1750"/>
    </location>
</feature>
<dbReference type="EMBL" id="JPKZ01000841">
    <property type="protein sequence ID" value="KHN85270.1"/>
    <property type="molecule type" value="Genomic_DNA"/>
</dbReference>
<evidence type="ECO:0000256" key="1">
    <source>
        <dbReference type="SAM" id="MobiDB-lite"/>
    </source>
</evidence>
<gene>
    <name evidence="2" type="ORF">Tcan_01465</name>
</gene>
<dbReference type="STRING" id="6265.A0A0B2VWF8"/>
<accession>A0A0B2VWF8</accession>
<keyword evidence="3" id="KW-1185">Reference proteome</keyword>
<feature type="compositionally biased region" description="Polar residues" evidence="1">
    <location>
        <begin position="1513"/>
        <end position="1530"/>
    </location>
</feature>
<dbReference type="Proteomes" id="UP000031036">
    <property type="component" value="Unassembled WGS sequence"/>
</dbReference>
<name>A0A0B2VWF8_TOXCA</name>
<evidence type="ECO:0000313" key="2">
    <source>
        <dbReference type="EMBL" id="KHN85270.1"/>
    </source>
</evidence>
<feature type="region of interest" description="Disordered" evidence="1">
    <location>
        <begin position="1456"/>
        <end position="1530"/>
    </location>
</feature>
<feature type="compositionally biased region" description="Basic and acidic residues" evidence="1">
    <location>
        <begin position="1464"/>
        <end position="1483"/>
    </location>
</feature>